<accession>A0A9K3D2Z4</accession>
<dbReference type="PANTHER" id="PTHR12111">
    <property type="entry name" value="SPLICING FACTOR YJU2"/>
    <property type="match status" value="1"/>
</dbReference>
<gene>
    <name evidence="2" type="ORF">KIPB_008522</name>
</gene>
<dbReference type="PANTHER" id="PTHR12111:SF1">
    <property type="entry name" value="SPLICING FACTOR YJU2"/>
    <property type="match status" value="1"/>
</dbReference>
<dbReference type="Pfam" id="PF04502">
    <property type="entry name" value="Saf4_Yju2"/>
    <property type="match status" value="1"/>
</dbReference>
<evidence type="ECO:0000313" key="3">
    <source>
        <dbReference type="Proteomes" id="UP000265618"/>
    </source>
</evidence>
<keyword evidence="3" id="KW-1185">Reference proteome</keyword>
<dbReference type="GO" id="GO:0000398">
    <property type="term" value="P:mRNA splicing, via spliceosome"/>
    <property type="evidence" value="ECO:0007669"/>
    <property type="project" value="InterPro"/>
</dbReference>
<evidence type="ECO:0000313" key="2">
    <source>
        <dbReference type="EMBL" id="GIQ86635.1"/>
    </source>
</evidence>
<dbReference type="InterPro" id="IPR007590">
    <property type="entry name" value="Saf4/Yju2"/>
</dbReference>
<evidence type="ECO:0000256" key="1">
    <source>
        <dbReference type="SAM" id="MobiDB-lite"/>
    </source>
</evidence>
<dbReference type="GO" id="GO:0071006">
    <property type="term" value="C:U2-type catalytic step 1 spliceosome"/>
    <property type="evidence" value="ECO:0007669"/>
    <property type="project" value="TreeGrafter"/>
</dbReference>
<dbReference type="EMBL" id="BDIP01002664">
    <property type="protein sequence ID" value="GIQ86635.1"/>
    <property type="molecule type" value="Genomic_DNA"/>
</dbReference>
<protein>
    <submittedName>
        <fullName evidence="2">CWC16 protein</fullName>
    </submittedName>
</protein>
<dbReference type="Proteomes" id="UP000265618">
    <property type="component" value="Unassembled WGS sequence"/>
</dbReference>
<feature type="region of interest" description="Disordered" evidence="1">
    <location>
        <begin position="148"/>
        <end position="197"/>
    </location>
</feature>
<reference evidence="2 3" key="1">
    <citation type="journal article" date="2018" name="PLoS ONE">
        <title>The draft genome of Kipferlia bialata reveals reductive genome evolution in fornicate parasites.</title>
        <authorList>
            <person name="Tanifuji G."/>
            <person name="Takabayashi S."/>
            <person name="Kume K."/>
            <person name="Takagi M."/>
            <person name="Nakayama T."/>
            <person name="Kamikawa R."/>
            <person name="Inagaki Y."/>
            <person name="Hashimoto T."/>
        </authorList>
    </citation>
    <scope>NUCLEOTIDE SEQUENCE [LARGE SCALE GENOMIC DNA]</scope>
    <source>
        <strain evidence="2">NY0173</strain>
    </source>
</reference>
<sequence>MSVECAKCKGFVRHSTRFNGRKRERYGEAYLGLKTFDFMVHCPGCGNQLVFASDPKNCRYFCVSGCTAVSGHRQRKFKPMGDVGGEEEEEDAEDALERLEKETFDNRAYLQSVAEIDAAIDSSRRAEHVTKDAVDDAMKRAHDLRLQDVDAGIRPVSPKRGSDPIPTSGATGEPRPATTKGTKPGAKKKGKKGGFGFAKMIAKQNGA</sequence>
<organism evidence="2 3">
    <name type="scientific">Kipferlia bialata</name>
    <dbReference type="NCBI Taxonomy" id="797122"/>
    <lineage>
        <taxon>Eukaryota</taxon>
        <taxon>Metamonada</taxon>
        <taxon>Carpediemonas-like organisms</taxon>
        <taxon>Kipferlia</taxon>
    </lineage>
</organism>
<name>A0A9K3D2Z4_9EUKA</name>
<comment type="caution">
    <text evidence="2">The sequence shown here is derived from an EMBL/GenBank/DDBJ whole genome shotgun (WGS) entry which is preliminary data.</text>
</comment>
<proteinExistence type="predicted"/>
<dbReference type="AlphaFoldDB" id="A0A9K3D2Z4"/>